<feature type="compositionally biased region" description="Polar residues" evidence="1">
    <location>
        <begin position="145"/>
        <end position="155"/>
    </location>
</feature>
<dbReference type="EMBL" id="VFJC01000026">
    <property type="protein sequence ID" value="KAB5526241.1"/>
    <property type="molecule type" value="Genomic_DNA"/>
</dbReference>
<keyword evidence="4" id="KW-1185">Reference proteome</keyword>
<organism evidence="3 4">
    <name type="scientific">Pangasianodon hypophthalmus</name>
    <name type="common">Striped catfish</name>
    <name type="synonym">Helicophagus hypophthalmus</name>
    <dbReference type="NCBI Taxonomy" id="310915"/>
    <lineage>
        <taxon>Eukaryota</taxon>
        <taxon>Metazoa</taxon>
        <taxon>Chordata</taxon>
        <taxon>Craniata</taxon>
        <taxon>Vertebrata</taxon>
        <taxon>Euteleostomi</taxon>
        <taxon>Actinopterygii</taxon>
        <taxon>Neopterygii</taxon>
        <taxon>Teleostei</taxon>
        <taxon>Ostariophysi</taxon>
        <taxon>Siluriformes</taxon>
        <taxon>Pangasiidae</taxon>
        <taxon>Pangasianodon</taxon>
    </lineage>
</organism>
<evidence type="ECO:0000313" key="4">
    <source>
        <dbReference type="Proteomes" id="UP000327468"/>
    </source>
</evidence>
<dbReference type="Gene3D" id="1.10.287.70">
    <property type="match status" value="1"/>
</dbReference>
<reference evidence="3 4" key="1">
    <citation type="submission" date="2019-06" db="EMBL/GenBank/DDBJ databases">
        <title>A chromosome-scale genome assembly of the striped catfish, Pangasianodon hypophthalmus.</title>
        <authorList>
            <person name="Wen M."/>
            <person name="Zahm M."/>
            <person name="Roques C."/>
            <person name="Cabau C."/>
            <person name="Klopp C."/>
            <person name="Donnadieu C."/>
            <person name="Jouanno E."/>
            <person name="Avarre J.-C."/>
            <person name="Campet M."/>
            <person name="Ha T.T.T."/>
            <person name="Dugue R."/>
            <person name="Lampietro C."/>
            <person name="Louis A."/>
            <person name="Herpin A."/>
            <person name="Echchiki A."/>
            <person name="Berthelot C."/>
            <person name="Parey E."/>
            <person name="Roest-Crollius H."/>
            <person name="Braasch I."/>
            <person name="Postlethwait J."/>
            <person name="Bobe J."/>
            <person name="Montfort J."/>
            <person name="Bouchez O."/>
            <person name="Begum T."/>
            <person name="Schartl M."/>
            <person name="Guiguen Y."/>
        </authorList>
    </citation>
    <scope>NUCLEOTIDE SEQUENCE [LARGE SCALE GENOMIC DNA]</scope>
    <source>
        <strain evidence="3 4">Indonesia</strain>
        <tissue evidence="3">Blood</tissue>
    </source>
</reference>
<protein>
    <recommendedName>
        <fullName evidence="5">Ion transport domain-containing protein</fullName>
    </recommendedName>
</protein>
<proteinExistence type="predicted"/>
<evidence type="ECO:0000313" key="3">
    <source>
        <dbReference type="EMBL" id="KAB5526241.1"/>
    </source>
</evidence>
<feature type="transmembrane region" description="Helical" evidence="2">
    <location>
        <begin position="23"/>
        <end position="50"/>
    </location>
</feature>
<feature type="region of interest" description="Disordered" evidence="1">
    <location>
        <begin position="136"/>
        <end position="155"/>
    </location>
</feature>
<evidence type="ECO:0000256" key="2">
    <source>
        <dbReference type="SAM" id="Phobius"/>
    </source>
</evidence>
<keyword evidence="2" id="KW-0472">Membrane</keyword>
<dbReference type="AlphaFoldDB" id="A0A5N5K438"/>
<evidence type="ECO:0000256" key="1">
    <source>
        <dbReference type="SAM" id="MobiDB-lite"/>
    </source>
</evidence>
<accession>A0A5N5K438</accession>
<comment type="caution">
    <text evidence="3">The sequence shown here is derived from an EMBL/GenBank/DDBJ whole genome shotgun (WGS) entry which is preliminary data.</text>
</comment>
<gene>
    <name evidence="3" type="ORF">PHYPO_G00149430</name>
</gene>
<keyword evidence="2" id="KW-1133">Transmembrane helix</keyword>
<sequence>MSLTPPPLLAGGFTAVTHVSARIFFVLFHIVVVIIIINIFVAFILEAFFIEYMVEKSELQTALEKKIEELNLCVEQNHVDNNLVDAMETQDNDLGPAEGVKTKPTIMFKISSTRYRTMDGLLQRMFETEMDLSADDLEEEETETRTFSNPAFSSS</sequence>
<name>A0A5N5K438_PANHP</name>
<keyword evidence="2" id="KW-0812">Transmembrane</keyword>
<dbReference type="Proteomes" id="UP000327468">
    <property type="component" value="Chromosome 25"/>
</dbReference>
<evidence type="ECO:0008006" key="5">
    <source>
        <dbReference type="Google" id="ProtNLM"/>
    </source>
</evidence>